<evidence type="ECO:0000256" key="3">
    <source>
        <dbReference type="SAM" id="MobiDB-lite"/>
    </source>
</evidence>
<evidence type="ECO:0000313" key="5">
    <source>
        <dbReference type="EMBL" id="WXA94028.1"/>
    </source>
</evidence>
<dbReference type="SUPFAM" id="SSF69304">
    <property type="entry name" value="Tricorn protease N-terminal domain"/>
    <property type="match status" value="1"/>
</dbReference>
<reference evidence="5 6" key="1">
    <citation type="submission" date="2021-12" db="EMBL/GenBank/DDBJ databases">
        <title>Discovery of the Pendulisporaceae a myxobacterial family with distinct sporulation behavior and unique specialized metabolism.</title>
        <authorList>
            <person name="Garcia R."/>
            <person name="Popoff A."/>
            <person name="Bader C.D."/>
            <person name="Loehr J."/>
            <person name="Walesch S."/>
            <person name="Walt C."/>
            <person name="Boldt J."/>
            <person name="Bunk B."/>
            <person name="Haeckl F.J.F.P.J."/>
            <person name="Gunesch A.P."/>
            <person name="Birkelbach J."/>
            <person name="Nuebel U."/>
            <person name="Pietschmann T."/>
            <person name="Bach T."/>
            <person name="Mueller R."/>
        </authorList>
    </citation>
    <scope>NUCLEOTIDE SEQUENCE [LARGE SCALE GENOMIC DNA]</scope>
    <source>
        <strain evidence="5 6">MSr12523</strain>
    </source>
</reference>
<dbReference type="PANTHER" id="PTHR42776:SF27">
    <property type="entry name" value="DIPEPTIDYL PEPTIDASE FAMILY MEMBER 6"/>
    <property type="match status" value="1"/>
</dbReference>
<feature type="compositionally biased region" description="Low complexity" evidence="3">
    <location>
        <begin position="26"/>
        <end position="41"/>
    </location>
</feature>
<keyword evidence="6" id="KW-1185">Reference proteome</keyword>
<dbReference type="InterPro" id="IPR011659">
    <property type="entry name" value="WD40"/>
</dbReference>
<accession>A0ABZ2K9I2</accession>
<dbReference type="InterPro" id="IPR015943">
    <property type="entry name" value="WD40/YVTN_repeat-like_dom_sf"/>
</dbReference>
<feature type="domain" description="Peptidase S9 prolyl oligopeptidase catalytic" evidence="4">
    <location>
        <begin position="467"/>
        <end position="672"/>
    </location>
</feature>
<feature type="region of interest" description="Disordered" evidence="3">
    <location>
        <begin position="19"/>
        <end position="64"/>
    </location>
</feature>
<dbReference type="Gene3D" id="3.40.50.1820">
    <property type="entry name" value="alpha/beta hydrolase"/>
    <property type="match status" value="1"/>
</dbReference>
<name>A0ABZ2K9I2_9BACT</name>
<dbReference type="InterPro" id="IPR011042">
    <property type="entry name" value="6-blade_b-propeller_TolB-like"/>
</dbReference>
<dbReference type="Proteomes" id="UP001379533">
    <property type="component" value="Chromosome"/>
</dbReference>
<dbReference type="Gene3D" id="2.120.10.30">
    <property type="entry name" value="TolB, C-terminal domain"/>
    <property type="match status" value="1"/>
</dbReference>
<dbReference type="EMBL" id="CP089982">
    <property type="protein sequence ID" value="WXA94028.1"/>
    <property type="molecule type" value="Genomic_DNA"/>
</dbReference>
<evidence type="ECO:0000256" key="2">
    <source>
        <dbReference type="ARBA" id="ARBA00022825"/>
    </source>
</evidence>
<dbReference type="Gene3D" id="2.130.10.10">
    <property type="entry name" value="YVTN repeat-like/Quinoprotein amine dehydrogenase"/>
    <property type="match status" value="1"/>
</dbReference>
<keyword evidence="1" id="KW-0378">Hydrolase</keyword>
<evidence type="ECO:0000313" key="6">
    <source>
        <dbReference type="Proteomes" id="UP001379533"/>
    </source>
</evidence>
<dbReference type="InterPro" id="IPR001375">
    <property type="entry name" value="Peptidase_S9_cat"/>
</dbReference>
<dbReference type="InterPro" id="IPR029058">
    <property type="entry name" value="AB_hydrolase_fold"/>
</dbReference>
<gene>
    <name evidence="5" type="ORF">LZC95_47205</name>
</gene>
<dbReference type="RefSeq" id="WP_394844632.1">
    <property type="nucleotide sequence ID" value="NZ_CP089982.1"/>
</dbReference>
<dbReference type="PROSITE" id="PS51257">
    <property type="entry name" value="PROKAR_LIPOPROTEIN"/>
    <property type="match status" value="1"/>
</dbReference>
<evidence type="ECO:0000256" key="1">
    <source>
        <dbReference type="ARBA" id="ARBA00022801"/>
    </source>
</evidence>
<dbReference type="SUPFAM" id="SSF53474">
    <property type="entry name" value="alpha/beta-Hydrolases"/>
    <property type="match status" value="1"/>
</dbReference>
<keyword evidence="2" id="KW-0720">Serine protease</keyword>
<dbReference type="Pfam" id="PF07676">
    <property type="entry name" value="PD40"/>
    <property type="match status" value="2"/>
</dbReference>
<evidence type="ECO:0000259" key="4">
    <source>
        <dbReference type="Pfam" id="PF00326"/>
    </source>
</evidence>
<sequence length="676" mass="71835">MNERACIVASSFLLLASCGSPPPEPAKTTTSASTPPASASPVVPPAPSEGPVAPDVPSGAAAQRDGVLASDAARIIGAFINGDPNLSPDGKKVVFRSNRDGLTQLYLGEVAKPDAPAVRLTKTAQRTLSPAFSADGKSVVFLSDRGADENYSIFRVGVDGSGLEELTPGETLHRDAPFLPDGAPDTLVYSARKKEESTARVYVQSLKGGAPPKLVYTDSIPGKLFAVDRNAKRALLRRYISHSEIVLVLVDLVTGQAKSIYPAPGKMVAIEAAAFSGDGKTIFVATDEGGEGGTLLAFDASTLAQRARYADATLKTAAINELAVPRKGDRLAIRLDAGNRSVVRILEAKTLKSVGEAKLPLGSGAGLVPSHDGKSFALHWSTPNQPQDVFLVDARTGAARPALKEARSTLAGLGELEATVQTIPSFDGTQIPLNVYKPKGLAAGSKKYPVLVSVHGGPAGSSPVRWSTQVRFYTAHGFIVVEPNIRGSTGFGRAYEQADDGPKRMDAVKDIEAVGQWVLSTPWADPARLVLSGGSYGGYMTLMGLTHHPTMWKAGIDLVGVYDWRTFMRSTSGEIRSVFQKEIGPESDSAFLASISPATRVDSISVPLFVYAGANDPRVARSESDQIVRSLRTRKVPVEYMVADNEGHSLDRKETVTSFLARSTRFLEEALKLERQ</sequence>
<keyword evidence="2" id="KW-0645">Protease</keyword>
<organism evidence="5 6">
    <name type="scientific">Pendulispora brunnea</name>
    <dbReference type="NCBI Taxonomy" id="2905690"/>
    <lineage>
        <taxon>Bacteria</taxon>
        <taxon>Pseudomonadati</taxon>
        <taxon>Myxococcota</taxon>
        <taxon>Myxococcia</taxon>
        <taxon>Myxococcales</taxon>
        <taxon>Sorangiineae</taxon>
        <taxon>Pendulisporaceae</taxon>
        <taxon>Pendulispora</taxon>
    </lineage>
</organism>
<dbReference type="Pfam" id="PF00326">
    <property type="entry name" value="Peptidase_S9"/>
    <property type="match status" value="1"/>
</dbReference>
<dbReference type="PANTHER" id="PTHR42776">
    <property type="entry name" value="SERINE PEPTIDASE S9 FAMILY MEMBER"/>
    <property type="match status" value="1"/>
</dbReference>
<proteinExistence type="predicted"/>
<protein>
    <submittedName>
        <fullName evidence="5">Prolyl oligopeptidase family serine peptidase</fullName>
    </submittedName>
</protein>